<dbReference type="SUPFAM" id="SSF53067">
    <property type="entry name" value="Actin-like ATPase domain"/>
    <property type="match status" value="2"/>
</dbReference>
<organism evidence="4 5">
    <name type="scientific">Tepidiphilus baoligensis</name>
    <dbReference type="NCBI Taxonomy" id="2698687"/>
    <lineage>
        <taxon>Bacteria</taxon>
        <taxon>Pseudomonadati</taxon>
        <taxon>Pseudomonadota</taxon>
        <taxon>Hydrogenophilia</taxon>
        <taxon>Hydrogenophilales</taxon>
        <taxon>Hydrogenophilaceae</taxon>
        <taxon>Tepidiphilus</taxon>
    </lineage>
</organism>
<keyword evidence="1" id="KW-0378">Hydrolase</keyword>
<dbReference type="Pfam" id="PF02541">
    <property type="entry name" value="Ppx-GppA"/>
    <property type="match status" value="1"/>
</dbReference>
<keyword evidence="5" id="KW-1185">Reference proteome</keyword>
<evidence type="ECO:0000313" key="4">
    <source>
        <dbReference type="EMBL" id="NMH16307.1"/>
    </source>
</evidence>
<dbReference type="InterPro" id="IPR030673">
    <property type="entry name" value="PyroPPase_GppA_Ppx"/>
</dbReference>
<sequence>MRVDYFSPGSYRVPASASIASALQFLPSLPEGPGLFSHLAAVDLGSNSFRLEIARVDGDLLYPVDDLKVSVRLAAGLGADKRLDAASFARGLAALAGFAERLRGFPPEAVRTVGTNALRVARNAPEFVLQGEGVLGHAIEIISGREEARLIYLGVAHAVPDPQRQTFVIDIGGGSTEVIIGRGFQPILLESLYMGCVSHSLRFFPDGKITEGRFRAARLAAAKEIEAIAHPFRTLGWERAVGSSGSAKAIRDVLVAQGWSRDEITRNGLKQLVKALVDLGSIDALARLKGLKRDRQPVFPGAVAIMAAAFEVLDLESMRFSEGALRLGVLYDLLGRHHHQDIRESSVERFMERYGVDRLHAGRVETTALGLALDLRPELAFEEHTDRRMLSWAARLHEIGLSIAHASHHKHGAYILAHADMPGFSRMEQAQLARLVLSHRGKLDRLAELPPGSPHWDLIFALRIAAVLHRARDGKCFERLRARREGKGYALQLPAAFLRRHPLTRAALEDETVQWASVGMPLRLDPLSETLNHPGERHDGQPL</sequence>
<dbReference type="InterPro" id="IPR043129">
    <property type="entry name" value="ATPase_NBD"/>
</dbReference>
<dbReference type="SUPFAM" id="SSF109604">
    <property type="entry name" value="HD-domain/PDEase-like"/>
    <property type="match status" value="1"/>
</dbReference>
<dbReference type="PANTHER" id="PTHR30005">
    <property type="entry name" value="EXOPOLYPHOSPHATASE"/>
    <property type="match status" value="1"/>
</dbReference>
<proteinExistence type="predicted"/>
<dbReference type="InterPro" id="IPR048950">
    <property type="entry name" value="Ppx_GppA_C"/>
</dbReference>
<dbReference type="EMBL" id="JAAAUB010000004">
    <property type="protein sequence ID" value="NMH16307.1"/>
    <property type="molecule type" value="Genomic_DNA"/>
</dbReference>
<protein>
    <submittedName>
        <fullName evidence="4">Exopolyphosphatase</fullName>
    </submittedName>
</protein>
<dbReference type="Pfam" id="PF21447">
    <property type="entry name" value="Ppx-GppA_III"/>
    <property type="match status" value="1"/>
</dbReference>
<evidence type="ECO:0000256" key="1">
    <source>
        <dbReference type="ARBA" id="ARBA00022801"/>
    </source>
</evidence>
<reference evidence="4 5" key="1">
    <citation type="journal article" date="2020" name="Curr. Microbiol.">
        <title>Tepidiphilus baoligensis sp. nov., a Novel Bacterium of the Family Hydrogenophilaceae Isolated from an Oil Reservoir.</title>
        <authorList>
            <person name="Zhang X."/>
            <person name="Wang G."/>
            <person name="Ma X."/>
            <person name="Yu J."/>
            <person name="You J."/>
            <person name="Xue Y."/>
            <person name="Ma Y."/>
        </authorList>
    </citation>
    <scope>NUCLEOTIDE SEQUENCE [LARGE SCALE GENOMIC DNA]</scope>
    <source>
        <strain evidence="4 5">B18-69</strain>
    </source>
</reference>
<dbReference type="InterPro" id="IPR050273">
    <property type="entry name" value="GppA/Ppx_hydrolase"/>
</dbReference>
<evidence type="ECO:0000313" key="5">
    <source>
        <dbReference type="Proteomes" id="UP000669605"/>
    </source>
</evidence>
<dbReference type="Gene3D" id="1.10.3210.10">
    <property type="entry name" value="Hypothetical protein af1432"/>
    <property type="match status" value="1"/>
</dbReference>
<dbReference type="CDD" id="cd24053">
    <property type="entry name" value="ASKHA_NBD_EcPPX-GppA-like"/>
    <property type="match status" value="1"/>
</dbReference>
<dbReference type="Gene3D" id="3.30.420.40">
    <property type="match status" value="1"/>
</dbReference>
<feature type="domain" description="Ppx/GppA phosphatase N-terminal" evidence="2">
    <location>
        <begin position="53"/>
        <end position="337"/>
    </location>
</feature>
<comment type="caution">
    <text evidence="4">The sequence shown here is derived from an EMBL/GenBank/DDBJ whole genome shotgun (WGS) entry which is preliminary data.</text>
</comment>
<dbReference type="InterPro" id="IPR003695">
    <property type="entry name" value="Ppx_GppA_N"/>
</dbReference>
<dbReference type="PIRSF" id="PIRSF001267">
    <property type="entry name" value="Pyrophosphatase_GppA_Ppx"/>
    <property type="match status" value="1"/>
</dbReference>
<dbReference type="Proteomes" id="UP000669605">
    <property type="component" value="Unassembled WGS sequence"/>
</dbReference>
<gene>
    <name evidence="4" type="ORF">GV368_04135</name>
</gene>
<dbReference type="Gene3D" id="3.30.420.150">
    <property type="entry name" value="Exopolyphosphatase. Domain 2"/>
    <property type="match status" value="1"/>
</dbReference>
<evidence type="ECO:0000259" key="2">
    <source>
        <dbReference type="Pfam" id="PF02541"/>
    </source>
</evidence>
<name>A0ABX1QK99_9PROT</name>
<dbReference type="PANTHER" id="PTHR30005:SF14">
    <property type="entry name" value="EXOPOLYPHOSPHATASE"/>
    <property type="match status" value="1"/>
</dbReference>
<feature type="domain" description="Ppx/GppA phosphatase C-terminal" evidence="3">
    <location>
        <begin position="342"/>
        <end position="511"/>
    </location>
</feature>
<evidence type="ECO:0000259" key="3">
    <source>
        <dbReference type="Pfam" id="PF21447"/>
    </source>
</evidence>
<accession>A0ABX1QK99</accession>